<gene>
    <name evidence="16" type="primary">nqrB</name>
    <name evidence="18" type="ORF">UABAM_03487</name>
</gene>
<dbReference type="InterPro" id="IPR010966">
    <property type="entry name" value="NqrB"/>
</dbReference>
<dbReference type="PANTHER" id="PTHR30578:SF1">
    <property type="entry name" value="NA(+)-TRANSLOCATING NADH-QUINONE REDUCTASE SUBUNIT B"/>
    <property type="match status" value="1"/>
</dbReference>
<comment type="subunit">
    <text evidence="16">Composed of six subunits; NqrA, NqrB, NqrC, NqrD, NqrE and NqrF.</text>
</comment>
<dbReference type="GO" id="GO:0016655">
    <property type="term" value="F:oxidoreductase activity, acting on NAD(P)H, quinone or similar compound as acceptor"/>
    <property type="evidence" value="ECO:0007669"/>
    <property type="project" value="UniProtKB-UniRule"/>
</dbReference>
<keyword evidence="8 16" id="KW-1278">Translocase</keyword>
<keyword evidence="12 16" id="KW-0406">Ion transport</keyword>
<feature type="transmembrane region" description="Helical" evidence="16">
    <location>
        <begin position="295"/>
        <end position="312"/>
    </location>
</feature>
<evidence type="ECO:0000256" key="17">
    <source>
        <dbReference type="PIRSR" id="PIRSR016055-50"/>
    </source>
</evidence>
<keyword evidence="6 16" id="KW-0288">FMN</keyword>
<evidence type="ECO:0000256" key="3">
    <source>
        <dbReference type="ARBA" id="ARBA00022519"/>
    </source>
</evidence>
<keyword evidence="7 16" id="KW-0812">Transmembrane</keyword>
<dbReference type="OrthoDB" id="9776359at2"/>
<evidence type="ECO:0000256" key="12">
    <source>
        <dbReference type="ARBA" id="ARBA00023065"/>
    </source>
</evidence>
<dbReference type="HAMAP" id="MF_00426">
    <property type="entry name" value="NqrB"/>
    <property type="match status" value="1"/>
</dbReference>
<keyword evidence="10 16" id="KW-0520">NAD</keyword>
<feature type="transmembrane region" description="Helical" evidence="16">
    <location>
        <begin position="361"/>
        <end position="378"/>
    </location>
</feature>
<evidence type="ECO:0000256" key="7">
    <source>
        <dbReference type="ARBA" id="ARBA00022692"/>
    </source>
</evidence>
<feature type="transmembrane region" description="Helical" evidence="16">
    <location>
        <begin position="332"/>
        <end position="349"/>
    </location>
</feature>
<evidence type="ECO:0000313" key="19">
    <source>
        <dbReference type="Proteomes" id="UP000326354"/>
    </source>
</evidence>
<keyword evidence="9 16" id="KW-1133">Transmembrane helix</keyword>
<evidence type="ECO:0000256" key="8">
    <source>
        <dbReference type="ARBA" id="ARBA00022967"/>
    </source>
</evidence>
<keyword evidence="1 16" id="KW-0813">Transport</keyword>
<keyword evidence="4 16" id="KW-0597">Phosphoprotein</keyword>
<evidence type="ECO:0000256" key="10">
    <source>
        <dbReference type="ARBA" id="ARBA00023027"/>
    </source>
</evidence>
<dbReference type="AlphaFoldDB" id="A0A5S9INS5"/>
<feature type="transmembrane region" description="Helical" evidence="16">
    <location>
        <begin position="264"/>
        <end position="288"/>
    </location>
</feature>
<dbReference type="PIRSF" id="PIRSF016055">
    <property type="entry name" value="NADH-UbQ_OxRdtase_B_su"/>
    <property type="match status" value="1"/>
</dbReference>
<dbReference type="Pfam" id="PF03116">
    <property type="entry name" value="NQR2_RnfD_RnfE"/>
    <property type="match status" value="1"/>
</dbReference>
<dbReference type="GO" id="GO:0005886">
    <property type="term" value="C:plasma membrane"/>
    <property type="evidence" value="ECO:0007669"/>
    <property type="project" value="UniProtKB-SubCell"/>
</dbReference>
<evidence type="ECO:0000256" key="5">
    <source>
        <dbReference type="ARBA" id="ARBA00022630"/>
    </source>
</evidence>
<keyword evidence="19" id="KW-1185">Reference proteome</keyword>
<keyword evidence="2 16" id="KW-1003">Cell membrane</keyword>
<comment type="catalytic activity">
    <reaction evidence="16">
        <text>a ubiquinone + n Na(+)(in) + NADH + H(+) = a ubiquinol + n Na(+)(out) + NAD(+)</text>
        <dbReference type="Rhea" id="RHEA:47748"/>
        <dbReference type="Rhea" id="RHEA-COMP:9565"/>
        <dbReference type="Rhea" id="RHEA-COMP:9566"/>
        <dbReference type="ChEBI" id="CHEBI:15378"/>
        <dbReference type="ChEBI" id="CHEBI:16389"/>
        <dbReference type="ChEBI" id="CHEBI:17976"/>
        <dbReference type="ChEBI" id="CHEBI:29101"/>
        <dbReference type="ChEBI" id="CHEBI:57540"/>
        <dbReference type="ChEBI" id="CHEBI:57945"/>
        <dbReference type="EC" id="7.2.1.1"/>
    </reaction>
</comment>
<evidence type="ECO:0000256" key="15">
    <source>
        <dbReference type="ARBA" id="ARBA00023201"/>
    </source>
</evidence>
<evidence type="ECO:0000256" key="13">
    <source>
        <dbReference type="ARBA" id="ARBA00023075"/>
    </source>
</evidence>
<feature type="modified residue" description="FMN phosphoryl threonine" evidence="16 17">
    <location>
        <position position="237"/>
    </location>
</feature>
<dbReference type="RefSeq" id="WP_151969244.1">
    <property type="nucleotide sequence ID" value="NZ_AP019860.1"/>
</dbReference>
<evidence type="ECO:0000256" key="16">
    <source>
        <dbReference type="HAMAP-Rule" id="MF_00426"/>
    </source>
</evidence>
<dbReference type="NCBIfam" id="TIGR01937">
    <property type="entry name" value="nqrB"/>
    <property type="match status" value="1"/>
</dbReference>
<evidence type="ECO:0000256" key="11">
    <source>
        <dbReference type="ARBA" id="ARBA00023053"/>
    </source>
</evidence>
<feature type="transmembrane region" description="Helical" evidence="16">
    <location>
        <begin position="57"/>
        <end position="74"/>
    </location>
</feature>
<dbReference type="EMBL" id="AP019860">
    <property type="protein sequence ID" value="BBM85124.1"/>
    <property type="molecule type" value="Genomic_DNA"/>
</dbReference>
<keyword evidence="11 16" id="KW-0915">Sodium</keyword>
<feature type="transmembrane region" description="Helical" evidence="16">
    <location>
        <begin position="120"/>
        <end position="141"/>
    </location>
</feature>
<organism evidence="18 19">
    <name type="scientific">Uabimicrobium amorphum</name>
    <dbReference type="NCBI Taxonomy" id="2596890"/>
    <lineage>
        <taxon>Bacteria</taxon>
        <taxon>Pseudomonadati</taxon>
        <taxon>Planctomycetota</taxon>
        <taxon>Candidatus Uabimicrobiia</taxon>
        <taxon>Candidatus Uabimicrobiales</taxon>
        <taxon>Candidatus Uabimicrobiaceae</taxon>
        <taxon>Candidatus Uabimicrobium</taxon>
    </lineage>
</organism>
<dbReference type="GO" id="GO:0010181">
    <property type="term" value="F:FMN binding"/>
    <property type="evidence" value="ECO:0007669"/>
    <property type="project" value="InterPro"/>
</dbReference>
<evidence type="ECO:0000256" key="6">
    <source>
        <dbReference type="ARBA" id="ARBA00022643"/>
    </source>
</evidence>
<evidence type="ECO:0000256" key="14">
    <source>
        <dbReference type="ARBA" id="ARBA00023136"/>
    </source>
</evidence>
<dbReference type="NCBIfam" id="NF003756">
    <property type="entry name" value="PRK05349.1"/>
    <property type="match status" value="1"/>
</dbReference>
<feature type="transmembrane region" description="Helical" evidence="16">
    <location>
        <begin position="384"/>
        <end position="404"/>
    </location>
</feature>
<dbReference type="GO" id="GO:0006814">
    <property type="term" value="P:sodium ion transport"/>
    <property type="evidence" value="ECO:0007669"/>
    <property type="project" value="UniProtKB-UniRule"/>
</dbReference>
<feature type="transmembrane region" description="Helical" evidence="16">
    <location>
        <begin position="153"/>
        <end position="183"/>
    </location>
</feature>
<comment type="function">
    <text evidence="16">NQR complex catalyzes the reduction of ubiquinone-1 to ubiquinol by two successive reactions, coupled with the transport of Na(+) ions from the cytoplasm to the periplasm. NqrA to NqrE are probably involved in the second step, the conversion of ubisemiquinone to ubiquinol.</text>
</comment>
<evidence type="ECO:0000313" key="18">
    <source>
        <dbReference type="EMBL" id="BBM85124.1"/>
    </source>
</evidence>
<keyword evidence="5 16" id="KW-0285">Flavoprotein</keyword>
<evidence type="ECO:0000256" key="4">
    <source>
        <dbReference type="ARBA" id="ARBA00022553"/>
    </source>
</evidence>
<reference evidence="18 19" key="1">
    <citation type="submission" date="2019-08" db="EMBL/GenBank/DDBJ databases">
        <title>Complete genome sequence of Candidatus Uab amorphum.</title>
        <authorList>
            <person name="Shiratori T."/>
            <person name="Suzuki S."/>
            <person name="Kakizawa Y."/>
            <person name="Ishida K."/>
        </authorList>
    </citation>
    <scope>NUCLEOTIDE SEQUENCE [LARGE SCALE GENOMIC DNA]</scope>
    <source>
        <strain evidence="18 19">SRT547</strain>
    </source>
</reference>
<sequence>MKFLRNLLDKPKGLFEKGGKLEKLYPFYEAGDTFLFTPGEVTEGCSHVRDGIDLKRTMITVVMALTPCILMALYNTGLQANLALAKIDPSLLVGWRYDVLAALGIGYDASSIVANMVHGALYFFPVFIVCNMVGGLWESLFAVVRKHEINEGFLVTGMLFPLILPANIPLWQVAVGISFGVVIGKEVFGGTGKNILNPALTARVFLFFAYPMQITGEIWVPVESALLATIDGYSGATALAVAAAPNGGLAAVQGLSDGYWMQAFLGFIPGSMGETSTLACLFGAGFLIMTGIGSWRIMLSTAIGMFVTSFAFNAMYNAGITTNPMFSLTPQWHFVLGSFAFATVFMATDPVSASMTTTGKWIYGFGIGCIGIIVRSANPAYPEGWMLAILFMNVFAPLIDYFVMTANIRRRTRKYELAQ</sequence>
<dbReference type="PANTHER" id="PTHR30578">
    <property type="entry name" value="ELECTRON TRANSPORT COMPLEX PROTEIN RNFD"/>
    <property type="match status" value="1"/>
</dbReference>
<keyword evidence="14 16" id="KW-0472">Membrane</keyword>
<name>A0A5S9INS5_UABAM</name>
<comment type="similarity">
    <text evidence="16">Belongs to the NqrB/RnfD family.</text>
</comment>
<comment type="cofactor">
    <cofactor evidence="16 17">
        <name>FMN</name>
        <dbReference type="ChEBI" id="CHEBI:58210"/>
    </cofactor>
</comment>
<proteinExistence type="inferred from homology"/>
<evidence type="ECO:0000256" key="2">
    <source>
        <dbReference type="ARBA" id="ARBA00022475"/>
    </source>
</evidence>
<keyword evidence="15 16" id="KW-0739">Sodium transport</keyword>
<dbReference type="Proteomes" id="UP000326354">
    <property type="component" value="Chromosome"/>
</dbReference>
<dbReference type="KEGG" id="uam:UABAM_03487"/>
<evidence type="ECO:0000256" key="1">
    <source>
        <dbReference type="ARBA" id="ARBA00022448"/>
    </source>
</evidence>
<dbReference type="GO" id="GO:0055085">
    <property type="term" value="P:transmembrane transport"/>
    <property type="evidence" value="ECO:0007669"/>
    <property type="project" value="InterPro"/>
</dbReference>
<keyword evidence="3" id="KW-0997">Cell inner membrane</keyword>
<accession>A0A5S9INS5</accession>
<dbReference type="InterPro" id="IPR004338">
    <property type="entry name" value="NqrB/RnfD"/>
</dbReference>
<comment type="subcellular location">
    <subcellularLocation>
        <location evidence="16">Cell membrane</location>
        <topology evidence="16">Multi-pass membrane protein</topology>
    </subcellularLocation>
</comment>
<dbReference type="GO" id="GO:0022904">
    <property type="term" value="P:respiratory electron transport chain"/>
    <property type="evidence" value="ECO:0007669"/>
    <property type="project" value="InterPro"/>
</dbReference>
<protein>
    <recommendedName>
        <fullName evidence="16">Na(+)-translocating NADH-quinone reductase subunit B</fullName>
        <shortName evidence="16">Na(+)-NQR subunit B</shortName>
        <shortName evidence="16">Na(+)-translocating NQR subunit B</shortName>
        <ecNumber evidence="16">7.2.1.1</ecNumber>
    </recommendedName>
    <alternativeName>
        <fullName evidence="16">NQR complex subunit B</fullName>
    </alternativeName>
    <alternativeName>
        <fullName evidence="16">NQR-1 subunit B</fullName>
    </alternativeName>
</protein>
<keyword evidence="13 16" id="KW-0830">Ubiquinone</keyword>
<evidence type="ECO:0000256" key="9">
    <source>
        <dbReference type="ARBA" id="ARBA00022989"/>
    </source>
</evidence>
<dbReference type="EC" id="7.2.1.1" evidence="16"/>